<proteinExistence type="inferred from homology"/>
<dbReference type="HAMAP" id="MF_00073">
    <property type="entry name" value="NusB"/>
    <property type="match status" value="1"/>
</dbReference>
<reference evidence="8 9" key="1">
    <citation type="submission" date="2015-10" db="EMBL/GenBank/DDBJ databases">
        <title>Metagenome-Assembled Genomes uncover a global brackish microbiome.</title>
        <authorList>
            <person name="Hugerth L.W."/>
            <person name="Larsson J."/>
            <person name="Alneberg J."/>
            <person name="Lindh M.V."/>
            <person name="Legrand C."/>
            <person name="Pinhassi J."/>
            <person name="Andersson A.F."/>
        </authorList>
    </citation>
    <scope>NUCLEOTIDE SEQUENCE [LARGE SCALE GENOMIC DNA]</scope>
    <source>
        <strain evidence="8">BACL2 MAG-121001-bin67</strain>
    </source>
</reference>
<dbReference type="AlphaFoldDB" id="A0A0R2P366"/>
<dbReference type="GO" id="GO:0031564">
    <property type="term" value="P:transcription antitermination"/>
    <property type="evidence" value="ECO:0007669"/>
    <property type="project" value="UniProtKB-KW"/>
</dbReference>
<feature type="domain" description="NusB/RsmB/TIM44" evidence="7">
    <location>
        <begin position="6"/>
        <end position="128"/>
    </location>
</feature>
<dbReference type="SUPFAM" id="SSF48013">
    <property type="entry name" value="NusB-like"/>
    <property type="match status" value="1"/>
</dbReference>
<dbReference type="NCBIfam" id="TIGR01951">
    <property type="entry name" value="nusB"/>
    <property type="match status" value="1"/>
</dbReference>
<dbReference type="PANTHER" id="PTHR11078">
    <property type="entry name" value="N UTILIZATION SUBSTANCE PROTEIN B-RELATED"/>
    <property type="match status" value="1"/>
</dbReference>
<accession>A0A0R2P366</accession>
<dbReference type="EMBL" id="LIAW01000111">
    <property type="protein sequence ID" value="KRO32401.1"/>
    <property type="molecule type" value="Genomic_DNA"/>
</dbReference>
<keyword evidence="5 6" id="KW-0804">Transcription</keyword>
<comment type="function">
    <text evidence="6">Involved in transcription antitermination. Required for transcription of ribosomal RNA (rRNA) genes. Binds specifically to the boxA antiterminator sequence of the ribosomal RNA (rrn) operons.</text>
</comment>
<keyword evidence="2 6" id="KW-0889">Transcription antitermination</keyword>
<dbReference type="Gene3D" id="1.10.940.10">
    <property type="entry name" value="NusB-like"/>
    <property type="match status" value="1"/>
</dbReference>
<dbReference type="Pfam" id="PF01029">
    <property type="entry name" value="NusB"/>
    <property type="match status" value="1"/>
</dbReference>
<gene>
    <name evidence="6" type="primary">nusB</name>
    <name evidence="8" type="ORF">ABR64_01815</name>
</gene>
<evidence type="ECO:0000259" key="7">
    <source>
        <dbReference type="Pfam" id="PF01029"/>
    </source>
</evidence>
<evidence type="ECO:0000256" key="2">
    <source>
        <dbReference type="ARBA" id="ARBA00022814"/>
    </source>
</evidence>
<dbReference type="GO" id="GO:0003723">
    <property type="term" value="F:RNA binding"/>
    <property type="evidence" value="ECO:0007669"/>
    <property type="project" value="UniProtKB-UniRule"/>
</dbReference>
<dbReference type="InterPro" id="IPR006027">
    <property type="entry name" value="NusB_RsmB_TIM44"/>
</dbReference>
<evidence type="ECO:0000256" key="5">
    <source>
        <dbReference type="ARBA" id="ARBA00023163"/>
    </source>
</evidence>
<evidence type="ECO:0000256" key="1">
    <source>
        <dbReference type="ARBA" id="ARBA00005952"/>
    </source>
</evidence>
<sequence>MSSRSKARKAALDLLYESDIRKGSAAELLSKRVTEMEYEAREFTKELIDGIELNKRKIDELIATYAQGWDMDRMPVLDRNILRLAIFELLWSQSVPEAVAISEALELAANFSTEDSSKYINGVLSKVLEIKPDLVL</sequence>
<evidence type="ECO:0000256" key="6">
    <source>
        <dbReference type="HAMAP-Rule" id="MF_00073"/>
    </source>
</evidence>
<keyword evidence="3 6" id="KW-0694">RNA-binding</keyword>
<evidence type="ECO:0000256" key="3">
    <source>
        <dbReference type="ARBA" id="ARBA00022884"/>
    </source>
</evidence>
<evidence type="ECO:0000313" key="9">
    <source>
        <dbReference type="Proteomes" id="UP000053349"/>
    </source>
</evidence>
<evidence type="ECO:0000313" key="8">
    <source>
        <dbReference type="EMBL" id="KRO32401.1"/>
    </source>
</evidence>
<dbReference type="InterPro" id="IPR011605">
    <property type="entry name" value="NusB_fam"/>
</dbReference>
<comment type="caution">
    <text evidence="8">The sequence shown here is derived from an EMBL/GenBank/DDBJ whole genome shotgun (WGS) entry which is preliminary data.</text>
</comment>
<dbReference type="PANTHER" id="PTHR11078:SF3">
    <property type="entry name" value="ANTITERMINATION NUSB DOMAIN-CONTAINING PROTEIN"/>
    <property type="match status" value="1"/>
</dbReference>
<evidence type="ECO:0000256" key="4">
    <source>
        <dbReference type="ARBA" id="ARBA00023015"/>
    </source>
</evidence>
<dbReference type="GO" id="GO:0006353">
    <property type="term" value="P:DNA-templated transcription termination"/>
    <property type="evidence" value="ECO:0007669"/>
    <property type="project" value="UniProtKB-UniRule"/>
</dbReference>
<protein>
    <recommendedName>
        <fullName evidence="6">Transcription antitermination protein NusB</fullName>
    </recommendedName>
    <alternativeName>
        <fullName evidence="6">Antitermination factor NusB</fullName>
    </alternativeName>
</protein>
<dbReference type="Proteomes" id="UP000053349">
    <property type="component" value="Unassembled WGS sequence"/>
</dbReference>
<keyword evidence="4 6" id="KW-0805">Transcription regulation</keyword>
<dbReference type="GO" id="GO:0005829">
    <property type="term" value="C:cytosol"/>
    <property type="evidence" value="ECO:0007669"/>
    <property type="project" value="TreeGrafter"/>
</dbReference>
<dbReference type="InterPro" id="IPR035926">
    <property type="entry name" value="NusB-like_sf"/>
</dbReference>
<organism evidence="8 9">
    <name type="scientific">Actinobacteria bacterium BACL2 MAG-121001-bin67</name>
    <dbReference type="NCBI Taxonomy" id="1655572"/>
    <lineage>
        <taxon>Bacteria</taxon>
        <taxon>Bacillati</taxon>
        <taxon>Actinomycetota</taxon>
        <taxon>Actinomycetes</taxon>
        <taxon>Actinomycetes incertae sedis</taxon>
        <taxon>ac1 cluster</taxon>
    </lineage>
</organism>
<name>A0A0R2P366_9ACTN</name>
<comment type="similarity">
    <text evidence="1 6">Belongs to the NusB family.</text>
</comment>